<feature type="region of interest" description="Disordered" evidence="13">
    <location>
        <begin position="306"/>
        <end position="329"/>
    </location>
</feature>
<evidence type="ECO:0000256" key="10">
    <source>
        <dbReference type="PIRSR" id="PIRSR001174-1"/>
    </source>
</evidence>
<dbReference type="GO" id="GO:0005524">
    <property type="term" value="F:ATP binding"/>
    <property type="evidence" value="ECO:0007669"/>
    <property type="project" value="UniProtKB-UniRule"/>
</dbReference>
<dbReference type="STRING" id="1392247.A0A3N4KJ59"/>
<comment type="subcellular location">
    <subcellularLocation>
        <location evidence="1 8">Peroxisome matrix</location>
    </subcellularLocation>
</comment>
<dbReference type="OrthoDB" id="2411602at2759"/>
<dbReference type="FunFam" id="1.20.5.5270:FF:000002">
    <property type="entry name" value="Lon protease homolog"/>
    <property type="match status" value="1"/>
</dbReference>
<evidence type="ECO:0000256" key="7">
    <source>
        <dbReference type="ARBA" id="ARBA00023140"/>
    </source>
</evidence>
<dbReference type="AlphaFoldDB" id="A0A3N4KJ59"/>
<evidence type="ECO:0000256" key="11">
    <source>
        <dbReference type="PIRSR" id="PIRSR001174-2"/>
    </source>
</evidence>
<dbReference type="SUPFAM" id="SSF54211">
    <property type="entry name" value="Ribosomal protein S5 domain 2-like"/>
    <property type="match status" value="1"/>
</dbReference>
<dbReference type="CDD" id="cd19500">
    <property type="entry name" value="RecA-like_Lon"/>
    <property type="match status" value="1"/>
</dbReference>
<dbReference type="GO" id="GO:0016558">
    <property type="term" value="P:protein import into peroxisome matrix"/>
    <property type="evidence" value="ECO:0007669"/>
    <property type="project" value="UniProtKB-UniRule"/>
</dbReference>
<feature type="active site" evidence="8 10">
    <location>
        <position position="886"/>
    </location>
</feature>
<dbReference type="PANTHER" id="PTHR10046">
    <property type="entry name" value="ATP DEPENDENT LON PROTEASE FAMILY MEMBER"/>
    <property type="match status" value="1"/>
</dbReference>
<gene>
    <name evidence="16" type="ORF">P167DRAFT_537517</name>
</gene>
<dbReference type="GO" id="GO:0016485">
    <property type="term" value="P:protein processing"/>
    <property type="evidence" value="ECO:0007669"/>
    <property type="project" value="UniProtKB-UniRule"/>
</dbReference>
<dbReference type="Gene3D" id="1.20.5.5270">
    <property type="match status" value="1"/>
</dbReference>
<dbReference type="InParanoid" id="A0A3N4KJ59"/>
<dbReference type="PROSITE" id="PS51787">
    <property type="entry name" value="LON_N"/>
    <property type="match status" value="1"/>
</dbReference>
<dbReference type="Gene3D" id="1.10.8.60">
    <property type="match status" value="1"/>
</dbReference>
<dbReference type="Gene3D" id="1.20.58.1480">
    <property type="match status" value="1"/>
</dbReference>
<dbReference type="EC" id="3.4.21.-" evidence="8"/>
<dbReference type="InterPro" id="IPR027417">
    <property type="entry name" value="P-loop_NTPase"/>
</dbReference>
<keyword evidence="2 8" id="KW-0645">Protease</keyword>
<feature type="active site" evidence="8 10">
    <location>
        <position position="843"/>
    </location>
</feature>
<dbReference type="Pfam" id="PF05362">
    <property type="entry name" value="Lon_C"/>
    <property type="match status" value="1"/>
</dbReference>
<proteinExistence type="inferred from homology"/>
<dbReference type="GO" id="GO:0005782">
    <property type="term" value="C:peroxisomal matrix"/>
    <property type="evidence" value="ECO:0007669"/>
    <property type="project" value="UniProtKB-SubCell"/>
</dbReference>
<evidence type="ECO:0000256" key="8">
    <source>
        <dbReference type="HAMAP-Rule" id="MF_03121"/>
    </source>
</evidence>
<dbReference type="Gene3D" id="3.40.50.300">
    <property type="entry name" value="P-loop containing nucleotide triphosphate hydrolases"/>
    <property type="match status" value="1"/>
</dbReference>
<keyword evidence="6 8" id="KW-0067">ATP-binding</keyword>
<evidence type="ECO:0000256" key="12">
    <source>
        <dbReference type="PROSITE-ProRule" id="PRU01122"/>
    </source>
</evidence>
<dbReference type="SMART" id="SM00464">
    <property type="entry name" value="LON"/>
    <property type="match status" value="1"/>
</dbReference>
<dbReference type="InterPro" id="IPR008269">
    <property type="entry name" value="Lon_proteolytic"/>
</dbReference>
<dbReference type="SMART" id="SM00382">
    <property type="entry name" value="AAA"/>
    <property type="match status" value="1"/>
</dbReference>
<dbReference type="GO" id="GO:0016887">
    <property type="term" value="F:ATP hydrolysis activity"/>
    <property type="evidence" value="ECO:0007669"/>
    <property type="project" value="UniProtKB-UniRule"/>
</dbReference>
<evidence type="ECO:0000259" key="14">
    <source>
        <dbReference type="PROSITE" id="PS51786"/>
    </source>
</evidence>
<dbReference type="HAMAP" id="MF_03121">
    <property type="entry name" value="lonp2_euk"/>
    <property type="match status" value="1"/>
</dbReference>
<feature type="region of interest" description="Disordered" evidence="13">
    <location>
        <begin position="457"/>
        <end position="493"/>
    </location>
</feature>
<comment type="function">
    <text evidence="8">ATP-dependent serine protease that mediates the selective degradation of misfolded and unassembled polypeptides in the peroxisomal matrix. Necessary for type 2 peroxisome targeting signal (PTS2)-containing protein processing and facilitates peroxisome matrix protein import.</text>
</comment>
<feature type="domain" description="Lon proteolytic" evidence="14">
    <location>
        <begin position="750"/>
        <end position="937"/>
    </location>
</feature>
<dbReference type="InterPro" id="IPR054594">
    <property type="entry name" value="Lon_lid"/>
</dbReference>
<dbReference type="Proteomes" id="UP000277580">
    <property type="component" value="Unassembled WGS sequence"/>
</dbReference>
<dbReference type="InterPro" id="IPR003111">
    <property type="entry name" value="Lon_prtase_N"/>
</dbReference>
<dbReference type="FunFam" id="3.30.230.10:FF:000039">
    <property type="entry name" value="Lon protease homolog 2, peroxisomal"/>
    <property type="match status" value="1"/>
</dbReference>
<dbReference type="GO" id="GO:0004176">
    <property type="term" value="F:ATP-dependent peptidase activity"/>
    <property type="evidence" value="ECO:0007669"/>
    <property type="project" value="UniProtKB-UniRule"/>
</dbReference>
<name>A0A3N4KJ59_9PEZI</name>
<dbReference type="GO" id="GO:0004252">
    <property type="term" value="F:serine-type endopeptidase activity"/>
    <property type="evidence" value="ECO:0007669"/>
    <property type="project" value="UniProtKB-UniRule"/>
</dbReference>
<dbReference type="InterPro" id="IPR020568">
    <property type="entry name" value="Ribosomal_Su5_D2-typ_SF"/>
</dbReference>
<dbReference type="GO" id="GO:0006515">
    <property type="term" value="P:protein quality control for misfolded or incompletely synthesized proteins"/>
    <property type="evidence" value="ECO:0007669"/>
    <property type="project" value="UniProtKB-UniRule"/>
</dbReference>
<feature type="domain" description="Lon N-terminal" evidence="15">
    <location>
        <begin position="9"/>
        <end position="275"/>
    </location>
</feature>
<evidence type="ECO:0000256" key="13">
    <source>
        <dbReference type="SAM" id="MobiDB-lite"/>
    </source>
</evidence>
<keyword evidence="5 8" id="KW-0720">Serine protease</keyword>
<dbReference type="Pfam" id="PF02190">
    <property type="entry name" value="LON_substr_bdg"/>
    <property type="match status" value="1"/>
</dbReference>
<dbReference type="Gene3D" id="2.30.130.40">
    <property type="entry name" value="LON domain-like"/>
    <property type="match status" value="1"/>
</dbReference>
<evidence type="ECO:0000259" key="15">
    <source>
        <dbReference type="PROSITE" id="PS51787"/>
    </source>
</evidence>
<dbReference type="PIRSF" id="PIRSF001174">
    <property type="entry name" value="Lon_proteas"/>
    <property type="match status" value="1"/>
</dbReference>
<feature type="binding site" evidence="8 11">
    <location>
        <begin position="507"/>
        <end position="514"/>
    </location>
    <ligand>
        <name>ATP</name>
        <dbReference type="ChEBI" id="CHEBI:30616"/>
    </ligand>
</feature>
<dbReference type="InterPro" id="IPR003959">
    <property type="entry name" value="ATPase_AAA_core"/>
</dbReference>
<evidence type="ECO:0000256" key="5">
    <source>
        <dbReference type="ARBA" id="ARBA00022825"/>
    </source>
</evidence>
<reference evidence="16 17" key="1">
    <citation type="journal article" date="2018" name="Nat. Ecol. Evol.">
        <title>Pezizomycetes genomes reveal the molecular basis of ectomycorrhizal truffle lifestyle.</title>
        <authorList>
            <person name="Murat C."/>
            <person name="Payen T."/>
            <person name="Noel B."/>
            <person name="Kuo A."/>
            <person name="Morin E."/>
            <person name="Chen J."/>
            <person name="Kohler A."/>
            <person name="Krizsan K."/>
            <person name="Balestrini R."/>
            <person name="Da Silva C."/>
            <person name="Montanini B."/>
            <person name="Hainaut M."/>
            <person name="Levati E."/>
            <person name="Barry K.W."/>
            <person name="Belfiori B."/>
            <person name="Cichocki N."/>
            <person name="Clum A."/>
            <person name="Dockter R.B."/>
            <person name="Fauchery L."/>
            <person name="Guy J."/>
            <person name="Iotti M."/>
            <person name="Le Tacon F."/>
            <person name="Lindquist E.A."/>
            <person name="Lipzen A."/>
            <person name="Malagnac F."/>
            <person name="Mello A."/>
            <person name="Molinier V."/>
            <person name="Miyauchi S."/>
            <person name="Poulain J."/>
            <person name="Riccioni C."/>
            <person name="Rubini A."/>
            <person name="Sitrit Y."/>
            <person name="Splivallo R."/>
            <person name="Traeger S."/>
            <person name="Wang M."/>
            <person name="Zifcakova L."/>
            <person name="Wipf D."/>
            <person name="Zambonelli A."/>
            <person name="Paolocci F."/>
            <person name="Nowrousian M."/>
            <person name="Ottonello S."/>
            <person name="Baldrian P."/>
            <person name="Spatafora J.W."/>
            <person name="Henrissat B."/>
            <person name="Nagy L.G."/>
            <person name="Aury J.M."/>
            <person name="Wincker P."/>
            <person name="Grigoriev I.V."/>
            <person name="Bonfante P."/>
            <person name="Martin F.M."/>
        </authorList>
    </citation>
    <scope>NUCLEOTIDE SEQUENCE [LARGE SCALE GENOMIC DNA]</scope>
    <source>
        <strain evidence="16 17">CCBAS932</strain>
    </source>
</reference>
<dbReference type="InterPro" id="IPR046336">
    <property type="entry name" value="Lon_prtase_N_sf"/>
</dbReference>
<protein>
    <recommendedName>
        <fullName evidence="8">Lon protease homolog 2, peroxisomal</fullName>
        <ecNumber evidence="8">3.4.21.-</ecNumber>
    </recommendedName>
</protein>
<dbReference type="InterPro" id="IPR027065">
    <property type="entry name" value="Lon_Prtase"/>
</dbReference>
<keyword evidence="17" id="KW-1185">Reference proteome</keyword>
<keyword evidence="3 8" id="KW-0547">Nucleotide-binding</keyword>
<evidence type="ECO:0000256" key="3">
    <source>
        <dbReference type="ARBA" id="ARBA00022741"/>
    </source>
</evidence>
<dbReference type="Pfam" id="PF00004">
    <property type="entry name" value="AAA"/>
    <property type="match status" value="1"/>
</dbReference>
<dbReference type="InterPro" id="IPR014721">
    <property type="entry name" value="Ribsml_uS5_D2-typ_fold_subgr"/>
</dbReference>
<dbReference type="InterPro" id="IPR015947">
    <property type="entry name" value="PUA-like_sf"/>
</dbReference>
<accession>A0A3N4KJ59</accession>
<evidence type="ECO:0000256" key="1">
    <source>
        <dbReference type="ARBA" id="ARBA00004253"/>
    </source>
</evidence>
<dbReference type="InterPro" id="IPR004815">
    <property type="entry name" value="Lon_bac/euk-typ"/>
</dbReference>
<feature type="short sequence motif" description="Microbody targeting signal" evidence="8">
    <location>
        <begin position="950"/>
        <end position="952"/>
    </location>
</feature>
<dbReference type="SUPFAM" id="SSF52540">
    <property type="entry name" value="P-loop containing nucleoside triphosphate hydrolases"/>
    <property type="match status" value="1"/>
</dbReference>
<evidence type="ECO:0000256" key="2">
    <source>
        <dbReference type="ARBA" id="ARBA00022670"/>
    </source>
</evidence>
<organism evidence="16 17">
    <name type="scientific">Morchella conica CCBAS932</name>
    <dbReference type="NCBI Taxonomy" id="1392247"/>
    <lineage>
        <taxon>Eukaryota</taxon>
        <taxon>Fungi</taxon>
        <taxon>Dikarya</taxon>
        <taxon>Ascomycota</taxon>
        <taxon>Pezizomycotina</taxon>
        <taxon>Pezizomycetes</taxon>
        <taxon>Pezizales</taxon>
        <taxon>Morchellaceae</taxon>
        <taxon>Morchella</taxon>
    </lineage>
</organism>
<keyword evidence="4 8" id="KW-0378">Hydrolase</keyword>
<dbReference type="Gene3D" id="3.30.230.10">
    <property type="match status" value="1"/>
</dbReference>
<evidence type="ECO:0000256" key="6">
    <source>
        <dbReference type="ARBA" id="ARBA00022840"/>
    </source>
</evidence>
<evidence type="ECO:0000313" key="17">
    <source>
        <dbReference type="Proteomes" id="UP000277580"/>
    </source>
</evidence>
<dbReference type="SUPFAM" id="SSF88697">
    <property type="entry name" value="PUA domain-like"/>
    <property type="match status" value="1"/>
</dbReference>
<dbReference type="Pfam" id="PF22667">
    <property type="entry name" value="Lon_lid"/>
    <property type="match status" value="1"/>
</dbReference>
<dbReference type="EMBL" id="ML119142">
    <property type="protein sequence ID" value="RPB10596.1"/>
    <property type="molecule type" value="Genomic_DNA"/>
</dbReference>
<comment type="similarity">
    <text evidence="8 9 12">Belongs to the peptidase S16 family.</text>
</comment>
<evidence type="ECO:0000256" key="4">
    <source>
        <dbReference type="ARBA" id="ARBA00022801"/>
    </source>
</evidence>
<keyword evidence="7 8" id="KW-0576">Peroxisome</keyword>
<evidence type="ECO:0000313" key="16">
    <source>
        <dbReference type="EMBL" id="RPB10596.1"/>
    </source>
</evidence>
<dbReference type="PROSITE" id="PS51786">
    <property type="entry name" value="LON_PROTEOLYTIC"/>
    <property type="match status" value="1"/>
</dbReference>
<dbReference type="FunFam" id="1.10.8.60:FF:000091">
    <property type="entry name" value="Lon protease homolog 2, peroxisomal"/>
    <property type="match status" value="1"/>
</dbReference>
<evidence type="ECO:0000256" key="9">
    <source>
        <dbReference type="PIRNR" id="PIRNR001174"/>
    </source>
</evidence>
<dbReference type="PRINTS" id="PR00830">
    <property type="entry name" value="ENDOLAPTASE"/>
</dbReference>
<sequence length="952" mass="104317">MDEFKAQTLPLVPLPYSTVLLPGVILRIFISDRKDIAAIISTLTTDAPSPTIDASNLAIGCIPLKPPTLVSPPIAKDDEDKKRIIQEEGDEVEETQIAFLNIDPSSATPEELFSHGTVARIIGLEGHSDVNSFGSPIVGGQNGMAIVVEGISRFRVKQYRQRTPFIEADVEHFSDEPLKEDDTKTNSFFLQLKSLSRELVGLLRMSSNRGAGLPPIVARRLELLIAKKDVNDAGSLADFMISAVETRLFERLDILAAVEVPERLERAVVILTRQVNKIKSIIQKSNKLGPAVPPLIVMDNRRQGGFGSSKVGGRRSSFGSDHDDDGENEEYDELVKKIEYARLSPEALKVARRELQRLKRMNPVQAEYGICRTYLETLTEIPWTITTNDQLDSTTLAKARKQLDDDHYGLEKIKKRLLEYLAVLRLKRQVNEAADKAYAAADAAEEEAGKEALKAKALGLKPAPKPSDDENAKSDEDTTVIKSDEQPITKPKRKPFVDKSPILLLAGPPGTGKTSLAKSVATALGRKFYRISLGGVRDEAEIRGHRRTYVAAMPGLIVNALKKVGVANPVILLDEIDKLGGANHHGDPSAAMLEVLDPEQNWSFTDHYINIPIDLSKVLFIATANSLDTIPAPLLDRMELIQLSGYTSLEKMHIASQYLIPKQLTSNGLSEGQVELPDDVLAKIITSYTRESGVRNLEREIGSVCRAKAVQYAEAKDAGQDDSYNPKVELSELEDILGIEKYYSELAERSNKPGIVTGLVAYSIGGIGSILFIEAEHMPGNGRLQLTGKLGDVIKESVEVALTWVKAHAYVLGLTHHPDEDLTKNKNVHVHCPAGAVPKDGPSAGVAFTIAMISMFSGRRVSPTLAMTGEVSLRGRVTAVGGIKEKLIGALSAGVKTVLLPAHNRKEVRELPEEVKSGLEIIYIRSLWEALKYVWPEWSVGEDNMSSIESRL</sequence>
<dbReference type="InterPro" id="IPR027501">
    <property type="entry name" value="Lonp2_euk"/>
</dbReference>
<dbReference type="InterPro" id="IPR003593">
    <property type="entry name" value="AAA+_ATPase"/>
</dbReference>
<feature type="compositionally biased region" description="Basic and acidic residues" evidence="13">
    <location>
        <begin position="466"/>
        <end position="476"/>
    </location>
</feature>